<protein>
    <recommendedName>
        <fullName evidence="4">GIY-YIG domain-containing protein</fullName>
    </recommendedName>
</protein>
<dbReference type="GO" id="GO:0008408">
    <property type="term" value="F:3'-5' exonuclease activity"/>
    <property type="evidence" value="ECO:0007669"/>
    <property type="project" value="TreeGrafter"/>
</dbReference>
<dbReference type="GO" id="GO:0005829">
    <property type="term" value="C:cytosol"/>
    <property type="evidence" value="ECO:0007669"/>
    <property type="project" value="TreeGrafter"/>
</dbReference>
<keyword evidence="1" id="KW-0540">Nuclease</keyword>
<dbReference type="GO" id="GO:0006289">
    <property type="term" value="P:nucleotide-excision repair"/>
    <property type="evidence" value="ECO:0007669"/>
    <property type="project" value="InterPro"/>
</dbReference>
<dbReference type="CDD" id="cd10434">
    <property type="entry name" value="GIY-YIG_UvrC_Cho"/>
    <property type="match status" value="1"/>
</dbReference>
<dbReference type="Proteomes" id="UP000228503">
    <property type="component" value="Unassembled WGS sequence"/>
</dbReference>
<gene>
    <name evidence="5" type="ORF">COY16_01290</name>
</gene>
<feature type="domain" description="GIY-YIG" evidence="4">
    <location>
        <begin position="197"/>
        <end position="275"/>
    </location>
</feature>
<keyword evidence="2" id="KW-0378">Hydrolase</keyword>
<reference evidence="6" key="1">
    <citation type="submission" date="2017-09" db="EMBL/GenBank/DDBJ databases">
        <title>Depth-based differentiation of microbial function through sediment-hosted aquifers and enrichment of novel symbionts in the deep terrestrial subsurface.</title>
        <authorList>
            <person name="Probst A.J."/>
            <person name="Ladd B."/>
            <person name="Jarett J.K."/>
            <person name="Geller-Mcgrath D.E."/>
            <person name="Sieber C.M.K."/>
            <person name="Emerson J.B."/>
            <person name="Anantharaman K."/>
            <person name="Thomas B.C."/>
            <person name="Malmstrom R."/>
            <person name="Stieglmeier M."/>
            <person name="Klingl A."/>
            <person name="Woyke T."/>
            <person name="Ryan C.M."/>
            <person name="Banfield J.F."/>
        </authorList>
    </citation>
    <scope>NUCLEOTIDE SEQUENCE [LARGE SCALE GENOMIC DNA]</scope>
</reference>
<dbReference type="GO" id="GO:0003887">
    <property type="term" value="F:DNA-directed DNA polymerase activity"/>
    <property type="evidence" value="ECO:0007669"/>
    <property type="project" value="InterPro"/>
</dbReference>
<dbReference type="GO" id="GO:0006260">
    <property type="term" value="P:DNA replication"/>
    <property type="evidence" value="ECO:0007669"/>
    <property type="project" value="InterPro"/>
</dbReference>
<dbReference type="InterPro" id="IPR036397">
    <property type="entry name" value="RNaseH_sf"/>
</dbReference>
<comment type="caution">
    <text evidence="5">The sequence shown here is derived from an EMBL/GenBank/DDBJ whole genome shotgun (WGS) entry which is preliminary data.</text>
</comment>
<dbReference type="SMART" id="SM00465">
    <property type="entry name" value="GIYc"/>
    <property type="match status" value="1"/>
</dbReference>
<dbReference type="PANTHER" id="PTHR30231:SF4">
    <property type="entry name" value="PROTEIN NEN2"/>
    <property type="match status" value="1"/>
</dbReference>
<dbReference type="SUPFAM" id="SSF53098">
    <property type="entry name" value="Ribonuclease H-like"/>
    <property type="match status" value="1"/>
</dbReference>
<keyword evidence="3" id="KW-0269">Exonuclease</keyword>
<dbReference type="Pfam" id="PF00929">
    <property type="entry name" value="RNase_T"/>
    <property type="match status" value="1"/>
</dbReference>
<dbReference type="PANTHER" id="PTHR30231">
    <property type="entry name" value="DNA POLYMERASE III SUBUNIT EPSILON"/>
    <property type="match status" value="1"/>
</dbReference>
<proteinExistence type="predicted"/>
<dbReference type="PROSITE" id="PS50164">
    <property type="entry name" value="GIY_YIG"/>
    <property type="match status" value="1"/>
</dbReference>
<evidence type="ECO:0000256" key="2">
    <source>
        <dbReference type="ARBA" id="ARBA00022801"/>
    </source>
</evidence>
<dbReference type="SMART" id="SM00479">
    <property type="entry name" value="EXOIII"/>
    <property type="match status" value="1"/>
</dbReference>
<dbReference type="InterPro" id="IPR035901">
    <property type="entry name" value="GIY-YIG_endonuc_sf"/>
</dbReference>
<organism evidence="5 6">
    <name type="scientific">Candidatus Roizmanbacteria bacterium CG_4_10_14_0_2_um_filter_39_13</name>
    <dbReference type="NCBI Taxonomy" id="1974825"/>
    <lineage>
        <taxon>Bacteria</taxon>
        <taxon>Candidatus Roizmaniibacteriota</taxon>
    </lineage>
</organism>
<evidence type="ECO:0000313" key="6">
    <source>
        <dbReference type="Proteomes" id="UP000228503"/>
    </source>
</evidence>
<dbReference type="FunFam" id="3.30.420.10:FF:000045">
    <property type="entry name" value="3'-5' exonuclease DinG"/>
    <property type="match status" value="1"/>
</dbReference>
<dbReference type="InterPro" id="IPR047296">
    <property type="entry name" value="GIY-YIG_UvrC_Cho"/>
</dbReference>
<dbReference type="InterPro" id="IPR013520">
    <property type="entry name" value="Ribonucl_H"/>
</dbReference>
<accession>A0A2M7U0V7</accession>
<dbReference type="AlphaFoldDB" id="A0A2M7U0V7"/>
<dbReference type="SUPFAM" id="SSF82771">
    <property type="entry name" value="GIY-YIG endonuclease"/>
    <property type="match status" value="1"/>
</dbReference>
<dbReference type="Gene3D" id="3.40.1440.10">
    <property type="entry name" value="GIY-YIG endonuclease"/>
    <property type="match status" value="1"/>
</dbReference>
<sequence>MTYSFVDIETTGTSARHDRVIEIGILRVENDKMVKKYNQLINPETHVSSFITQITGITPEDLEDAPTFEIVKDEVYELLHGSIFVAHNVRFDHGFLKNEFKRYDMNLAMKQLCTVKLSRTLFPQHRHHNLDAIIERFNIKCENRHRAYDDAHATWQFFRKVSKLFPRDQLDQMLEKQIKRPSVPTRINARLIDRLPEGPGVYKFYGEEGMPLYIGKSKNMRKRVLSHFSADHRYEKDMNISRQLKNIETISTAGELGALLKESVLIKKEKPLYNRALRRKNMLTLLLQAQTYQGFNTIRIENRSQIFADDLENLVGVCTSKKIARELLKERISNHNLCEKIMGIEKSSGPCFEYKLTKCRGACINKESALRYNIRFIEAFGKDKIKPWPFDGAVTIREHDSVEHLTDIFHINKWCLITSDNDPLIFDYDAYKILVRYLQKHKVGSHFSITEKIPDTIEE</sequence>
<dbReference type="EMBL" id="PFOB01000016">
    <property type="protein sequence ID" value="PIZ63691.1"/>
    <property type="molecule type" value="Genomic_DNA"/>
</dbReference>
<dbReference type="CDD" id="cd06127">
    <property type="entry name" value="DEDDh"/>
    <property type="match status" value="1"/>
</dbReference>
<evidence type="ECO:0000256" key="1">
    <source>
        <dbReference type="ARBA" id="ARBA00022722"/>
    </source>
</evidence>
<dbReference type="InterPro" id="IPR000305">
    <property type="entry name" value="GIY-YIG_endonuc"/>
</dbReference>
<name>A0A2M7U0V7_9BACT</name>
<dbReference type="InterPro" id="IPR006054">
    <property type="entry name" value="DnaQ"/>
</dbReference>
<dbReference type="InterPro" id="IPR012337">
    <property type="entry name" value="RNaseH-like_sf"/>
</dbReference>
<evidence type="ECO:0000313" key="5">
    <source>
        <dbReference type="EMBL" id="PIZ63691.1"/>
    </source>
</evidence>
<dbReference type="NCBIfam" id="TIGR00573">
    <property type="entry name" value="dnaq"/>
    <property type="match status" value="1"/>
</dbReference>
<evidence type="ECO:0000259" key="4">
    <source>
        <dbReference type="PROSITE" id="PS50164"/>
    </source>
</evidence>
<dbReference type="Gene3D" id="3.30.420.10">
    <property type="entry name" value="Ribonuclease H-like superfamily/Ribonuclease H"/>
    <property type="match status" value="1"/>
</dbReference>
<evidence type="ECO:0000256" key="3">
    <source>
        <dbReference type="ARBA" id="ARBA00022839"/>
    </source>
</evidence>
<dbReference type="GO" id="GO:0003677">
    <property type="term" value="F:DNA binding"/>
    <property type="evidence" value="ECO:0007669"/>
    <property type="project" value="InterPro"/>
</dbReference>